<accession>A0A4R6ECJ4</accession>
<dbReference type="EMBL" id="SNVV01000003">
    <property type="protein sequence ID" value="TDN55886.1"/>
    <property type="molecule type" value="Genomic_DNA"/>
</dbReference>
<reference evidence="2 3" key="1">
    <citation type="submission" date="2019-03" db="EMBL/GenBank/DDBJ databases">
        <title>Genomic Encyclopedia of Type Strains, Phase IV (KMG-IV): sequencing the most valuable type-strain genomes for metagenomic binning, comparative biology and taxonomic classification.</title>
        <authorList>
            <person name="Goeker M."/>
        </authorList>
    </citation>
    <scope>NUCLEOTIDE SEQUENCE [LARGE SCALE GENOMIC DNA]</scope>
    <source>
        <strain evidence="2 3">DSM 12121</strain>
    </source>
</reference>
<keyword evidence="3" id="KW-1185">Reference proteome</keyword>
<feature type="compositionally biased region" description="Low complexity" evidence="1">
    <location>
        <begin position="108"/>
        <end position="118"/>
    </location>
</feature>
<protein>
    <submittedName>
        <fullName evidence="2">Uncharacterized protein</fullName>
    </submittedName>
</protein>
<dbReference type="AlphaFoldDB" id="A0A4R6ECJ4"/>
<comment type="caution">
    <text evidence="2">The sequence shown here is derived from an EMBL/GenBank/DDBJ whole genome shotgun (WGS) entry which is preliminary data.</text>
</comment>
<feature type="region of interest" description="Disordered" evidence="1">
    <location>
        <begin position="82"/>
        <end position="388"/>
    </location>
</feature>
<evidence type="ECO:0000256" key="1">
    <source>
        <dbReference type="SAM" id="MobiDB-lite"/>
    </source>
</evidence>
<feature type="compositionally biased region" description="Low complexity" evidence="1">
    <location>
        <begin position="150"/>
        <end position="163"/>
    </location>
</feature>
<feature type="compositionally biased region" description="Low complexity" evidence="1">
    <location>
        <begin position="82"/>
        <end position="101"/>
    </location>
</feature>
<dbReference type="Proteomes" id="UP000295129">
    <property type="component" value="Unassembled WGS sequence"/>
</dbReference>
<evidence type="ECO:0000313" key="3">
    <source>
        <dbReference type="Proteomes" id="UP000295129"/>
    </source>
</evidence>
<organism evidence="2 3">
    <name type="scientific">Azoarcus indigens</name>
    <dbReference type="NCBI Taxonomy" id="29545"/>
    <lineage>
        <taxon>Bacteria</taxon>
        <taxon>Pseudomonadati</taxon>
        <taxon>Pseudomonadota</taxon>
        <taxon>Betaproteobacteria</taxon>
        <taxon>Rhodocyclales</taxon>
        <taxon>Zoogloeaceae</taxon>
        <taxon>Azoarcus</taxon>
    </lineage>
</organism>
<sequence length="388" mass="38930">MPCTVHCLVSDDEQLAPMRERIARAGIADERVYVVWRGPEARTPAGATLRAWGFILAPAAWWWSQAMREWLLATEHVIARPSAASAAADTPAEPVARQPAARARRASGARGPGAAQAAKPRRARPAGKAAAKPAINAPARPRGKSPSKPPASTFSRKPSSSPSKAVTKPGRRGRISGPPVSLSSSACLHTKAAPRLVDKGDSAAGPGAVPGPLLRARRAASAARLARAARLAAARSANGRPPLRLIEGGLTRTSSEEGDDEPQPPAGGGKRHRPGGGRGASQGAGGRTSSTQAVRPPVPADSATETGAPQGAGAAATQAEAAPGTKTAAARPAAPHGGGLSVPGATAGGRRKAAAAAPRGARTNTRTRGGKTGVGAPVPGRGRCSGPA</sequence>
<proteinExistence type="predicted"/>
<feature type="compositionally biased region" description="Low complexity" evidence="1">
    <location>
        <begin position="219"/>
        <end position="237"/>
    </location>
</feature>
<feature type="compositionally biased region" description="Gly residues" evidence="1">
    <location>
        <begin position="276"/>
        <end position="286"/>
    </location>
</feature>
<feature type="compositionally biased region" description="Low complexity" evidence="1">
    <location>
        <begin position="354"/>
        <end position="367"/>
    </location>
</feature>
<feature type="compositionally biased region" description="Low complexity" evidence="1">
    <location>
        <begin position="303"/>
        <end position="335"/>
    </location>
</feature>
<feature type="compositionally biased region" description="Low complexity" evidence="1">
    <location>
        <begin position="126"/>
        <end position="140"/>
    </location>
</feature>
<gene>
    <name evidence="2" type="ORF">C7389_103224</name>
</gene>
<name>A0A4R6ECJ4_9RHOO</name>
<evidence type="ECO:0000313" key="2">
    <source>
        <dbReference type="EMBL" id="TDN55886.1"/>
    </source>
</evidence>